<accession>A0AA35RBB1</accession>
<evidence type="ECO:0000313" key="1">
    <source>
        <dbReference type="EMBL" id="CAI8008278.1"/>
    </source>
</evidence>
<feature type="non-terminal residue" evidence="1">
    <location>
        <position position="58"/>
    </location>
</feature>
<reference evidence="1" key="1">
    <citation type="submission" date="2023-03" db="EMBL/GenBank/DDBJ databases">
        <authorList>
            <person name="Steffen K."/>
            <person name="Cardenas P."/>
        </authorList>
    </citation>
    <scope>NUCLEOTIDE SEQUENCE</scope>
</reference>
<evidence type="ECO:0000313" key="2">
    <source>
        <dbReference type="Proteomes" id="UP001174909"/>
    </source>
</evidence>
<dbReference type="Proteomes" id="UP001174909">
    <property type="component" value="Unassembled WGS sequence"/>
</dbReference>
<protein>
    <submittedName>
        <fullName evidence="1">Uncharacterized protein</fullName>
    </submittedName>
</protein>
<gene>
    <name evidence="1" type="ORF">GBAR_LOCUS5677</name>
</gene>
<comment type="caution">
    <text evidence="1">The sequence shown here is derived from an EMBL/GenBank/DDBJ whole genome shotgun (WGS) entry which is preliminary data.</text>
</comment>
<proteinExistence type="predicted"/>
<sequence length="58" mass="6607">MVFYHELAQAVQELPRLHHVKDLKKGAEYCCCTSPPTPSLPWLLPARLCSSHQCSHFT</sequence>
<keyword evidence="2" id="KW-1185">Reference proteome</keyword>
<dbReference type="AlphaFoldDB" id="A0AA35RBB1"/>
<organism evidence="1 2">
    <name type="scientific">Geodia barretti</name>
    <name type="common">Barrett's horny sponge</name>
    <dbReference type="NCBI Taxonomy" id="519541"/>
    <lineage>
        <taxon>Eukaryota</taxon>
        <taxon>Metazoa</taxon>
        <taxon>Porifera</taxon>
        <taxon>Demospongiae</taxon>
        <taxon>Heteroscleromorpha</taxon>
        <taxon>Tetractinellida</taxon>
        <taxon>Astrophorina</taxon>
        <taxon>Geodiidae</taxon>
        <taxon>Geodia</taxon>
    </lineage>
</organism>
<name>A0AA35RBB1_GEOBA</name>
<dbReference type="EMBL" id="CASHTH010000829">
    <property type="protein sequence ID" value="CAI8008278.1"/>
    <property type="molecule type" value="Genomic_DNA"/>
</dbReference>